<feature type="domain" description="NR LBD" evidence="13">
    <location>
        <begin position="182"/>
        <end position="435"/>
    </location>
</feature>
<feature type="domain" description="Nuclear receptor" evidence="12">
    <location>
        <begin position="485"/>
        <end position="561"/>
    </location>
</feature>
<keyword evidence="14" id="KW-1185">Reference proteome</keyword>
<keyword evidence="4" id="KW-0863">Zinc-finger</keyword>
<dbReference type="PRINTS" id="PR00047">
    <property type="entry name" value="STROIDFINGER"/>
</dbReference>
<dbReference type="InterPro" id="IPR013088">
    <property type="entry name" value="Znf_NHR/GATA"/>
</dbReference>
<evidence type="ECO:0000313" key="15">
    <source>
        <dbReference type="WBParaSite" id="TCONS_00004796.p1"/>
    </source>
</evidence>
<dbReference type="PROSITE" id="PS51843">
    <property type="entry name" value="NR_LBD"/>
    <property type="match status" value="2"/>
</dbReference>
<feature type="domain" description="NR LBD" evidence="13">
    <location>
        <begin position="656"/>
        <end position="896"/>
    </location>
</feature>
<evidence type="ECO:0000313" key="14">
    <source>
        <dbReference type="Proteomes" id="UP000035681"/>
    </source>
</evidence>
<comment type="subcellular location">
    <subcellularLocation>
        <location evidence="1">Nucleus</location>
    </subcellularLocation>
</comment>
<sequence>YIFSSSSTNQEKSRIIMPTNIYQNNLLEQKKISNKPLSCTICSSPEVPSKHFGCYNLKNNNNYILFFLIFRRSVVLQIDFKCLYDNICNVNYNIKNVCKSCRFNRCLLMGMRRDKVQKPRGRYLKRECYMDEFSGSKSDSSSLSFTSTPILPKNNSNNNNSNKNLAIDDEYTSESFVNQLIFMEQMTEKRRKILTGCNPLTILRDPIEEYQIDKSYKMVPFNFKQFNECIRGVCLLSFDYLTSMPFYNLFNEEDKYILFRGVFFLTCILDSSYFTYKTGLYKQGYYAGIEGMISSIYDDNYGWETEGNITREMKLALLKPIYKNIFESLILPMSNLEMKPWEFATFKGMAIWSVCCQDLTIEGKQIGKKIENLIINGLSQKYNNNDEVSLRLGQIILLMTNLHVIVKSIVEFFTRIDIFNLIELDNVIKDLLNRKFLYDIDKKVFYLFQSIKKFIIKRVTYCLLKLIMNSMFFPNIFNEEIQNDKPICLICSNPNNASHHFGSTTCLACAAFMRRTVVLKMKYKCKKDNNCMIHFTMRMICRSCRYQKCINSGMKEYLVQKPRSSKIIKKNNSNNEELFDKILYNKSNNIKLKESSSNTESHDDDSSVLSSLTVKREIQSKILMGPERASYYNQNLLSFYIEELRKAQKRRKIIYSDQTTSFIFNDAENENTFSISDLKKFNFKEIGKNVRFDQMLAYEYVLEQKKLFPSLTNDDCNVIFKYAFLGFSNMDSVFVTLWSKSYKEGILAFTNRNAFNIYDKTFNYDNELSIPDGIKEKFIYEPNYRFFHQIILPLSEMNLDIEEFVALKTLTINSLSRCECSSNGREVLNYISNEIIKCLTDYYKTKNIPNDRLGEIILFISNFYSIFQMFGENFITIDALKLFDIGNEIREALDFSRFKKYI</sequence>
<dbReference type="Proteomes" id="UP000035681">
    <property type="component" value="Unplaced"/>
</dbReference>
<dbReference type="GO" id="GO:0008270">
    <property type="term" value="F:zinc ion binding"/>
    <property type="evidence" value="ECO:0007669"/>
    <property type="project" value="UniProtKB-KW"/>
</dbReference>
<evidence type="ECO:0000256" key="11">
    <source>
        <dbReference type="SAM" id="MobiDB-lite"/>
    </source>
</evidence>
<keyword evidence="8" id="KW-0804">Transcription</keyword>
<evidence type="ECO:0000256" key="5">
    <source>
        <dbReference type="ARBA" id="ARBA00022833"/>
    </source>
</evidence>
<dbReference type="WBParaSite" id="TCONS_00004796.p1">
    <property type="protein sequence ID" value="TCONS_00004796.p1"/>
    <property type="gene ID" value="XLOC_002806"/>
</dbReference>
<dbReference type="GO" id="GO:0003700">
    <property type="term" value="F:DNA-binding transcription factor activity"/>
    <property type="evidence" value="ECO:0007669"/>
    <property type="project" value="InterPro"/>
</dbReference>
<comment type="similarity">
    <text evidence="2">Belongs to the nuclear hormone receptor family.</text>
</comment>
<dbReference type="InterPro" id="IPR035500">
    <property type="entry name" value="NHR-like_dom_sf"/>
</dbReference>
<keyword evidence="9" id="KW-0675">Receptor</keyword>
<feature type="compositionally biased region" description="Low complexity" evidence="11">
    <location>
        <begin position="135"/>
        <end position="164"/>
    </location>
</feature>
<dbReference type="GO" id="GO:0005634">
    <property type="term" value="C:nucleus"/>
    <property type="evidence" value="ECO:0007669"/>
    <property type="project" value="UniProtKB-SubCell"/>
</dbReference>
<accession>A0AAF5D099</accession>
<dbReference type="SMART" id="SM00430">
    <property type="entry name" value="HOLI"/>
    <property type="match status" value="2"/>
</dbReference>
<dbReference type="SUPFAM" id="SSF48508">
    <property type="entry name" value="Nuclear receptor ligand-binding domain"/>
    <property type="match status" value="2"/>
</dbReference>
<dbReference type="InterPro" id="IPR049636">
    <property type="entry name" value="HNF4-like_DBD"/>
</dbReference>
<evidence type="ECO:0000256" key="10">
    <source>
        <dbReference type="ARBA" id="ARBA00023242"/>
    </source>
</evidence>
<protein>
    <submittedName>
        <fullName evidence="15">Nuclear receptor domain-containing protein</fullName>
    </submittedName>
</protein>
<dbReference type="SUPFAM" id="SSF57716">
    <property type="entry name" value="Glucocorticoid receptor-like (DNA-binding domain)"/>
    <property type="match status" value="2"/>
</dbReference>
<evidence type="ECO:0000256" key="9">
    <source>
        <dbReference type="ARBA" id="ARBA00023170"/>
    </source>
</evidence>
<feature type="domain" description="Nuclear receptor" evidence="12">
    <location>
        <begin position="36"/>
        <end position="118"/>
    </location>
</feature>
<evidence type="ECO:0000256" key="6">
    <source>
        <dbReference type="ARBA" id="ARBA00023015"/>
    </source>
</evidence>
<keyword evidence="3" id="KW-0479">Metal-binding</keyword>
<feature type="region of interest" description="Disordered" evidence="11">
    <location>
        <begin position="133"/>
        <end position="164"/>
    </location>
</feature>
<dbReference type="SMART" id="SM00399">
    <property type="entry name" value="ZnF_C4"/>
    <property type="match status" value="2"/>
</dbReference>
<dbReference type="InterPro" id="IPR000536">
    <property type="entry name" value="Nucl_hrmn_rcpt_lig-bd"/>
</dbReference>
<evidence type="ECO:0000256" key="3">
    <source>
        <dbReference type="ARBA" id="ARBA00022723"/>
    </source>
</evidence>
<keyword evidence="6" id="KW-0805">Transcription regulation</keyword>
<evidence type="ECO:0000256" key="2">
    <source>
        <dbReference type="ARBA" id="ARBA00005993"/>
    </source>
</evidence>
<proteinExistence type="inferred from homology"/>
<keyword evidence="10" id="KW-0539">Nucleus</keyword>
<evidence type="ECO:0000256" key="1">
    <source>
        <dbReference type="ARBA" id="ARBA00004123"/>
    </source>
</evidence>
<dbReference type="PANTHER" id="PTHR46397">
    <property type="entry name" value="NUCLEAR HORMONE RECEPTOR FAMILY-RELATED"/>
    <property type="match status" value="1"/>
</dbReference>
<dbReference type="Gene3D" id="3.30.50.10">
    <property type="entry name" value="Erythroid Transcription Factor GATA-1, subunit A"/>
    <property type="match status" value="2"/>
</dbReference>
<evidence type="ECO:0000256" key="4">
    <source>
        <dbReference type="ARBA" id="ARBA00022771"/>
    </source>
</evidence>
<dbReference type="Gene3D" id="1.10.565.10">
    <property type="entry name" value="Retinoid X Receptor"/>
    <property type="match status" value="2"/>
</dbReference>
<keyword evidence="7" id="KW-0238">DNA-binding</keyword>
<dbReference type="GO" id="GO:0000978">
    <property type="term" value="F:RNA polymerase II cis-regulatory region sequence-specific DNA binding"/>
    <property type="evidence" value="ECO:0007669"/>
    <property type="project" value="InterPro"/>
</dbReference>
<evidence type="ECO:0000256" key="8">
    <source>
        <dbReference type="ARBA" id="ARBA00023163"/>
    </source>
</evidence>
<dbReference type="AlphaFoldDB" id="A0AAF5D099"/>
<organism evidence="14 15">
    <name type="scientific">Strongyloides stercoralis</name>
    <name type="common">Threadworm</name>
    <dbReference type="NCBI Taxonomy" id="6248"/>
    <lineage>
        <taxon>Eukaryota</taxon>
        <taxon>Metazoa</taxon>
        <taxon>Ecdysozoa</taxon>
        <taxon>Nematoda</taxon>
        <taxon>Chromadorea</taxon>
        <taxon>Rhabditida</taxon>
        <taxon>Tylenchina</taxon>
        <taxon>Panagrolaimomorpha</taxon>
        <taxon>Strongyloidoidea</taxon>
        <taxon>Strongyloididae</taxon>
        <taxon>Strongyloides</taxon>
    </lineage>
</organism>
<dbReference type="CDD" id="cd06960">
    <property type="entry name" value="NR_DBD_HNF4A"/>
    <property type="match status" value="1"/>
</dbReference>
<evidence type="ECO:0000256" key="7">
    <source>
        <dbReference type="ARBA" id="ARBA00023125"/>
    </source>
</evidence>
<dbReference type="InterPro" id="IPR001628">
    <property type="entry name" value="Znf_hrmn_rcpt"/>
</dbReference>
<dbReference type="Pfam" id="PF00105">
    <property type="entry name" value="zf-C4"/>
    <property type="match status" value="2"/>
</dbReference>
<evidence type="ECO:0000259" key="13">
    <source>
        <dbReference type="PROSITE" id="PS51843"/>
    </source>
</evidence>
<dbReference type="Pfam" id="PF00104">
    <property type="entry name" value="Hormone_recep"/>
    <property type="match status" value="2"/>
</dbReference>
<keyword evidence="5" id="KW-0862">Zinc</keyword>
<reference evidence="15" key="1">
    <citation type="submission" date="2024-02" db="UniProtKB">
        <authorList>
            <consortium name="WormBaseParasite"/>
        </authorList>
    </citation>
    <scope>IDENTIFICATION</scope>
</reference>
<dbReference type="PROSITE" id="PS51030">
    <property type="entry name" value="NUCLEAR_REC_DBD_2"/>
    <property type="match status" value="2"/>
</dbReference>
<evidence type="ECO:0000259" key="12">
    <source>
        <dbReference type="PROSITE" id="PS51030"/>
    </source>
</evidence>
<name>A0AAF5D099_STRER</name>
<dbReference type="PANTHER" id="PTHR46397:SF5">
    <property type="entry name" value="NUCLEAR HORMONE RECEPTOR FAMILY MEMBER NHR-20"/>
    <property type="match status" value="1"/>
</dbReference>